<dbReference type="EMBL" id="LHPI01000019">
    <property type="protein sequence ID" value="KOO06309.1"/>
    <property type="molecule type" value="Genomic_DNA"/>
</dbReference>
<dbReference type="PROSITE" id="PS50885">
    <property type="entry name" value="HAMP"/>
    <property type="match status" value="1"/>
</dbReference>
<dbReference type="GO" id="GO:0006935">
    <property type="term" value="P:chemotaxis"/>
    <property type="evidence" value="ECO:0007669"/>
    <property type="project" value="UniProtKB-ARBA"/>
</dbReference>
<dbReference type="PATRIC" id="fig|171383.3.peg.3589"/>
<protein>
    <recommendedName>
        <fullName evidence="11">Chemotaxis protein</fullName>
    </recommendedName>
</protein>
<evidence type="ECO:0000256" key="3">
    <source>
        <dbReference type="ARBA" id="ARBA00029447"/>
    </source>
</evidence>
<organism evidence="9 10">
    <name type="scientific">Vibrio hepatarius</name>
    <dbReference type="NCBI Taxonomy" id="171383"/>
    <lineage>
        <taxon>Bacteria</taxon>
        <taxon>Pseudomonadati</taxon>
        <taxon>Pseudomonadota</taxon>
        <taxon>Gammaproteobacteria</taxon>
        <taxon>Vibrionales</taxon>
        <taxon>Vibrionaceae</taxon>
        <taxon>Vibrio</taxon>
        <taxon>Vibrio oreintalis group</taxon>
    </lineage>
</organism>
<keyword evidence="5" id="KW-0175">Coiled coil</keyword>
<keyword evidence="2 4" id="KW-0807">Transducer</keyword>
<evidence type="ECO:0000259" key="7">
    <source>
        <dbReference type="PROSITE" id="PS50111"/>
    </source>
</evidence>
<dbReference type="GO" id="GO:0007165">
    <property type="term" value="P:signal transduction"/>
    <property type="evidence" value="ECO:0007669"/>
    <property type="project" value="UniProtKB-KW"/>
</dbReference>
<feature type="domain" description="HAMP" evidence="8">
    <location>
        <begin position="321"/>
        <end position="373"/>
    </location>
</feature>
<comment type="subcellular location">
    <subcellularLocation>
        <location evidence="1">Membrane</location>
    </subcellularLocation>
</comment>
<feature type="coiled-coil region" evidence="5">
    <location>
        <begin position="79"/>
        <end position="148"/>
    </location>
</feature>
<evidence type="ECO:0000256" key="5">
    <source>
        <dbReference type="SAM" id="Coils"/>
    </source>
</evidence>
<keyword evidence="6" id="KW-1133">Transmembrane helix</keyword>
<reference evidence="10" key="1">
    <citation type="submission" date="2015-08" db="EMBL/GenBank/DDBJ databases">
        <title>Vibrio galatheae sp. nov., a novel member of the Vibrionaceae family isolated from the Solomon Islands.</title>
        <authorList>
            <person name="Giubergia S."/>
            <person name="Machado H."/>
            <person name="Mateiu R.V."/>
            <person name="Gram L."/>
        </authorList>
    </citation>
    <scope>NUCLEOTIDE SEQUENCE [LARGE SCALE GENOMIC DNA]</scope>
    <source>
        <strain evidence="10">DSM 19134</strain>
    </source>
</reference>
<keyword evidence="10" id="KW-1185">Reference proteome</keyword>
<evidence type="ECO:0000259" key="8">
    <source>
        <dbReference type="PROSITE" id="PS50885"/>
    </source>
</evidence>
<dbReference type="Gene3D" id="1.10.287.950">
    <property type="entry name" value="Methyl-accepting chemotaxis protein"/>
    <property type="match status" value="1"/>
</dbReference>
<comment type="caution">
    <text evidence="9">The sequence shown here is derived from an EMBL/GenBank/DDBJ whole genome shotgun (WGS) entry which is preliminary data.</text>
</comment>
<proteinExistence type="inferred from homology"/>
<dbReference type="GO" id="GO:0016020">
    <property type="term" value="C:membrane"/>
    <property type="evidence" value="ECO:0007669"/>
    <property type="project" value="UniProtKB-SubCell"/>
</dbReference>
<dbReference type="AlphaFoldDB" id="A0A0M0HW64"/>
<dbReference type="PANTHER" id="PTHR32089">
    <property type="entry name" value="METHYL-ACCEPTING CHEMOTAXIS PROTEIN MCPB"/>
    <property type="match status" value="1"/>
</dbReference>
<sequence>MLKNLSIVKRVYLMVMFVTALLLTVCAMSIWQGKHLIAQLEQISAYQMADMQTNASSLSLVSDIKNKVLSIPGAGEQQLVKLKQELKSSVQTLREAAAQTQSTGYIGSGLNDDLNQLFINMDNSLARSEELEKDQHRYQSAINRVKRTIYTLAATTDDMNTSMVAENYSGQIDSLTFNTDRALLSNDINVVEQLIGKNRSLAASIRQQGSQLDERSRQFSKRDLALVEKVLFSATDEQGVVNKHLTALENQRAIHVKAQMISEKLHLLETNLELAKQQLLDQVNMQVSASQEKQSQHQLQLVLFVSIMGGVGVVFIVTLSRELKRSLKSLISAIEKMANKQLTFAVDEKLTGEFAQLAEHLEILRLSQLSIVDTLQLSAKEMGETTTKNAEYTSAITDSMAVQAETSALVVKHTNELQCLIENIAVQSESGAQQSDVATEEVLKSYQNVSQNIVRHNELDERLRLAVEVIHRLQQRAMQITKAMTFIEEVAQQTNLLALNAAIESARAGEHGRGFAVVSDEVRNLAERTSKTVDEIHGVVDALNLDVDKAVCEIESCSRDMKVSMESATNTSESVTKVKICLEQTNRIAQSISTATIKQRQLANYIVEQLAVVEKHSQNNHKKVKNLAQLGTQLKLTSEKQNNIVTQFFICDEN</sequence>
<name>A0A0M0HW64_9VIBR</name>
<evidence type="ECO:0000256" key="4">
    <source>
        <dbReference type="PROSITE-ProRule" id="PRU00284"/>
    </source>
</evidence>
<comment type="similarity">
    <text evidence="3">Belongs to the methyl-accepting chemotaxis (MCP) protein family.</text>
</comment>
<accession>A0A0M0HW64</accession>
<dbReference type="PROSITE" id="PS50111">
    <property type="entry name" value="CHEMOTAXIS_TRANSDUC_2"/>
    <property type="match status" value="1"/>
</dbReference>
<dbReference type="SMART" id="SM00283">
    <property type="entry name" value="MA"/>
    <property type="match status" value="1"/>
</dbReference>
<dbReference type="STRING" id="171383.AKJ31_17585"/>
<gene>
    <name evidence="9" type="ORF">AKJ31_17585</name>
</gene>
<evidence type="ECO:0000256" key="2">
    <source>
        <dbReference type="ARBA" id="ARBA00023224"/>
    </source>
</evidence>
<dbReference type="InterPro" id="IPR004089">
    <property type="entry name" value="MCPsignal_dom"/>
</dbReference>
<dbReference type="Proteomes" id="UP000037530">
    <property type="component" value="Unassembled WGS sequence"/>
</dbReference>
<feature type="transmembrane region" description="Helical" evidence="6">
    <location>
        <begin position="12"/>
        <end position="31"/>
    </location>
</feature>
<evidence type="ECO:0000313" key="10">
    <source>
        <dbReference type="Proteomes" id="UP000037530"/>
    </source>
</evidence>
<dbReference type="InterPro" id="IPR003660">
    <property type="entry name" value="HAMP_dom"/>
</dbReference>
<keyword evidence="6" id="KW-0472">Membrane</keyword>
<feature type="domain" description="Methyl-accepting transducer" evidence="7">
    <location>
        <begin position="378"/>
        <end position="614"/>
    </location>
</feature>
<dbReference type="OrthoDB" id="5579179at2"/>
<evidence type="ECO:0000256" key="1">
    <source>
        <dbReference type="ARBA" id="ARBA00004370"/>
    </source>
</evidence>
<dbReference type="RefSeq" id="WP_053410384.1">
    <property type="nucleotide sequence ID" value="NZ_LHPI01000019.1"/>
</dbReference>
<dbReference type="Pfam" id="PF00015">
    <property type="entry name" value="MCPsignal"/>
    <property type="match status" value="1"/>
</dbReference>
<evidence type="ECO:0008006" key="11">
    <source>
        <dbReference type="Google" id="ProtNLM"/>
    </source>
</evidence>
<evidence type="ECO:0000256" key="6">
    <source>
        <dbReference type="SAM" id="Phobius"/>
    </source>
</evidence>
<dbReference type="PANTHER" id="PTHR32089:SF112">
    <property type="entry name" value="LYSOZYME-LIKE PROTEIN-RELATED"/>
    <property type="match status" value="1"/>
</dbReference>
<keyword evidence="6" id="KW-0812">Transmembrane</keyword>
<evidence type="ECO:0000313" key="9">
    <source>
        <dbReference type="EMBL" id="KOO06309.1"/>
    </source>
</evidence>
<dbReference type="SUPFAM" id="SSF58104">
    <property type="entry name" value="Methyl-accepting chemotaxis protein (MCP) signaling domain"/>
    <property type="match status" value="1"/>
</dbReference>